<reference evidence="2" key="1">
    <citation type="submission" date="2021-03" db="EMBL/GenBank/DDBJ databases">
        <authorList>
            <consortium name="Genoscope - CEA"/>
            <person name="William W."/>
        </authorList>
    </citation>
    <scope>NUCLEOTIDE SEQUENCE</scope>
    <source>
        <strain evidence="2">Doubled-haploid Pahang</strain>
    </source>
</reference>
<dbReference type="EnsemblPlants" id="Ma06_t35070.1">
    <property type="protein sequence ID" value="Ma06_p35070.1"/>
    <property type="gene ID" value="Ma06_g35070"/>
</dbReference>
<proteinExistence type="predicted"/>
<protein>
    <submittedName>
        <fullName evidence="2">(wild Malaysian banana) hypothetical protein</fullName>
    </submittedName>
</protein>
<organism evidence="3 4">
    <name type="scientific">Musa acuminata subsp. malaccensis</name>
    <name type="common">Wild banana</name>
    <name type="synonym">Musa malaccensis</name>
    <dbReference type="NCBI Taxonomy" id="214687"/>
    <lineage>
        <taxon>Eukaryota</taxon>
        <taxon>Viridiplantae</taxon>
        <taxon>Streptophyta</taxon>
        <taxon>Embryophyta</taxon>
        <taxon>Tracheophyta</taxon>
        <taxon>Spermatophyta</taxon>
        <taxon>Magnoliopsida</taxon>
        <taxon>Liliopsida</taxon>
        <taxon>Zingiberales</taxon>
        <taxon>Musaceae</taxon>
        <taxon>Musa</taxon>
    </lineage>
</organism>
<keyword evidence="1" id="KW-0812">Transmembrane</keyword>
<dbReference type="Proteomes" id="UP000012960">
    <property type="component" value="Unplaced"/>
</dbReference>
<keyword evidence="1" id="KW-1133">Transmembrane helix</keyword>
<dbReference type="InParanoid" id="A0A804JNW1"/>
<keyword evidence="4" id="KW-1185">Reference proteome</keyword>
<dbReference type="Gramene" id="Ma06_t35070.1">
    <property type="protein sequence ID" value="Ma06_p35070.1"/>
    <property type="gene ID" value="Ma06_g35070"/>
</dbReference>
<gene>
    <name evidence="2" type="ORF">GSMUA_181250.1</name>
</gene>
<name>A0A804JNW1_MUSAM</name>
<feature type="transmembrane region" description="Helical" evidence="1">
    <location>
        <begin position="12"/>
        <end position="33"/>
    </location>
</feature>
<accession>A0A804JNW1</accession>
<evidence type="ECO:0000313" key="2">
    <source>
        <dbReference type="EMBL" id="CAG1848330.1"/>
    </source>
</evidence>
<evidence type="ECO:0000313" key="4">
    <source>
        <dbReference type="Proteomes" id="UP000012960"/>
    </source>
</evidence>
<reference evidence="3" key="2">
    <citation type="submission" date="2021-05" db="UniProtKB">
        <authorList>
            <consortium name="EnsemblPlants"/>
        </authorList>
    </citation>
    <scope>IDENTIFICATION</scope>
    <source>
        <strain evidence="3">subsp. malaccensis</strain>
    </source>
</reference>
<evidence type="ECO:0000256" key="1">
    <source>
        <dbReference type="SAM" id="Phobius"/>
    </source>
</evidence>
<sequence length="70" mass="8330">MGPTKTNVSCCLVCLYYMLLFMALYCFCFPVHIDKYNNNNNVPLSYWANRYLFRRSFITLPAPYVYPPTR</sequence>
<dbReference type="AlphaFoldDB" id="A0A804JNW1"/>
<evidence type="ECO:0000313" key="3">
    <source>
        <dbReference type="EnsemblPlants" id="Ma06_p35070.1"/>
    </source>
</evidence>
<dbReference type="EMBL" id="HG996471">
    <property type="protein sequence ID" value="CAG1848330.1"/>
    <property type="molecule type" value="Genomic_DNA"/>
</dbReference>
<keyword evidence="1" id="KW-0472">Membrane</keyword>